<feature type="transmembrane region" description="Helical" evidence="5">
    <location>
        <begin position="43"/>
        <end position="62"/>
    </location>
</feature>
<protein>
    <recommendedName>
        <fullName evidence="8">C4-dicarboxylate ABC transporter</fullName>
    </recommendedName>
</protein>
<feature type="transmembrane region" description="Helical" evidence="5">
    <location>
        <begin position="198"/>
        <end position="216"/>
    </location>
</feature>
<feature type="transmembrane region" description="Helical" evidence="5">
    <location>
        <begin position="6"/>
        <end position="23"/>
    </location>
</feature>
<keyword evidence="4 5" id="KW-0472">Membrane</keyword>
<dbReference type="PANTHER" id="PTHR37955">
    <property type="entry name" value="TELLURITE RESISTANCE PROTEIN TEHA"/>
    <property type="match status" value="1"/>
</dbReference>
<evidence type="ECO:0000256" key="4">
    <source>
        <dbReference type="ARBA" id="ARBA00023136"/>
    </source>
</evidence>
<evidence type="ECO:0000256" key="2">
    <source>
        <dbReference type="ARBA" id="ARBA00022692"/>
    </source>
</evidence>
<keyword evidence="2 5" id="KW-0812">Transmembrane</keyword>
<gene>
    <name evidence="6" type="ORF">Pth03_74000</name>
</gene>
<sequence>MVGEILWAIATIVWITTVTLYIIRAKSMRRIMADLTHPVLGPFAALIPISGILLGGHLFAMWPIVGTILVWAMFTVSIVFGTWFISQLLTVPKGFTAMHGGYLLPTVAAGLISAQSLATIGAHAAAVAAFGVGLLFWLLIGGALIARLVAGPEIPGGLLPSLAILAAPPAVAGNAWWGSSATFAMRVLTTNTSPWSTIAAWLIVGIATVVIGAIALQSIRLWVKNRSAIHVLTTTEG</sequence>
<dbReference type="Pfam" id="PF03595">
    <property type="entry name" value="SLAC1"/>
    <property type="match status" value="1"/>
</dbReference>
<feature type="transmembrane region" description="Helical" evidence="5">
    <location>
        <begin position="68"/>
        <end position="89"/>
    </location>
</feature>
<dbReference type="InterPro" id="IPR038665">
    <property type="entry name" value="Voltage-dep_anion_channel_sf"/>
</dbReference>
<feature type="transmembrane region" description="Helical" evidence="5">
    <location>
        <begin position="158"/>
        <end position="178"/>
    </location>
</feature>
<keyword evidence="7" id="KW-1185">Reference proteome</keyword>
<dbReference type="AlphaFoldDB" id="A0A8J4DEN0"/>
<comment type="caution">
    <text evidence="6">The sequence shown here is derived from an EMBL/GenBank/DDBJ whole genome shotgun (WGS) entry which is preliminary data.</text>
</comment>
<evidence type="ECO:0000256" key="1">
    <source>
        <dbReference type="ARBA" id="ARBA00004141"/>
    </source>
</evidence>
<dbReference type="InterPro" id="IPR052951">
    <property type="entry name" value="Tellurite_res_ion_channel"/>
</dbReference>
<evidence type="ECO:0000313" key="6">
    <source>
        <dbReference type="EMBL" id="GII59011.1"/>
    </source>
</evidence>
<evidence type="ECO:0000313" key="7">
    <source>
        <dbReference type="Proteomes" id="UP000605992"/>
    </source>
</evidence>
<proteinExistence type="predicted"/>
<dbReference type="PANTHER" id="PTHR37955:SF1">
    <property type="entry name" value="DEP DOMAIN-CONTAINING PROTEIN"/>
    <property type="match status" value="1"/>
</dbReference>
<dbReference type="EMBL" id="BOOR01000076">
    <property type="protein sequence ID" value="GII59011.1"/>
    <property type="molecule type" value="Genomic_DNA"/>
</dbReference>
<keyword evidence="3 5" id="KW-1133">Transmembrane helix</keyword>
<reference evidence="6" key="1">
    <citation type="submission" date="2021-01" db="EMBL/GenBank/DDBJ databases">
        <title>Whole genome shotgun sequence of Planotetraspora thailandica NBRC 104271.</title>
        <authorList>
            <person name="Komaki H."/>
            <person name="Tamura T."/>
        </authorList>
    </citation>
    <scope>NUCLEOTIDE SEQUENCE</scope>
    <source>
        <strain evidence="6">NBRC 104271</strain>
    </source>
</reference>
<feature type="transmembrane region" description="Helical" evidence="5">
    <location>
        <begin position="101"/>
        <end position="118"/>
    </location>
</feature>
<evidence type="ECO:0008006" key="8">
    <source>
        <dbReference type="Google" id="ProtNLM"/>
    </source>
</evidence>
<name>A0A8J4DEN0_9ACTN</name>
<comment type="subcellular location">
    <subcellularLocation>
        <location evidence="1">Membrane</location>
        <topology evidence="1">Multi-pass membrane protein</topology>
    </subcellularLocation>
</comment>
<dbReference type="InterPro" id="IPR004695">
    <property type="entry name" value="SLAC1/Mae1/Ssu1/TehA"/>
</dbReference>
<accession>A0A8J4DEN0</accession>
<organism evidence="6 7">
    <name type="scientific">Planotetraspora thailandica</name>
    <dbReference type="NCBI Taxonomy" id="487172"/>
    <lineage>
        <taxon>Bacteria</taxon>
        <taxon>Bacillati</taxon>
        <taxon>Actinomycetota</taxon>
        <taxon>Actinomycetes</taxon>
        <taxon>Streptosporangiales</taxon>
        <taxon>Streptosporangiaceae</taxon>
        <taxon>Planotetraspora</taxon>
    </lineage>
</organism>
<dbReference type="Gene3D" id="1.50.10.150">
    <property type="entry name" value="Voltage-dependent anion channel"/>
    <property type="match status" value="1"/>
</dbReference>
<feature type="transmembrane region" description="Helical" evidence="5">
    <location>
        <begin position="124"/>
        <end position="146"/>
    </location>
</feature>
<dbReference type="GO" id="GO:0046583">
    <property type="term" value="F:monoatomic cation efflux transmembrane transporter activity"/>
    <property type="evidence" value="ECO:0007669"/>
    <property type="project" value="TreeGrafter"/>
</dbReference>
<dbReference type="Proteomes" id="UP000605992">
    <property type="component" value="Unassembled WGS sequence"/>
</dbReference>
<evidence type="ECO:0000256" key="3">
    <source>
        <dbReference type="ARBA" id="ARBA00022989"/>
    </source>
</evidence>
<evidence type="ECO:0000256" key="5">
    <source>
        <dbReference type="SAM" id="Phobius"/>
    </source>
</evidence>
<dbReference type="GO" id="GO:0005886">
    <property type="term" value="C:plasma membrane"/>
    <property type="evidence" value="ECO:0007669"/>
    <property type="project" value="TreeGrafter"/>
</dbReference>